<evidence type="ECO:0000313" key="2">
    <source>
        <dbReference type="Proteomes" id="UP000198211"/>
    </source>
</evidence>
<dbReference type="Proteomes" id="UP000198211">
    <property type="component" value="Unassembled WGS sequence"/>
</dbReference>
<keyword evidence="2" id="KW-1185">Reference proteome</keyword>
<name>A0A225UEK5_9STRA</name>
<dbReference type="EMBL" id="NBNE01020373">
    <property type="protein sequence ID" value="OWY91381.1"/>
    <property type="molecule type" value="Genomic_DNA"/>
</dbReference>
<protein>
    <submittedName>
        <fullName evidence="1">Uncharacterized protein</fullName>
    </submittedName>
</protein>
<comment type="caution">
    <text evidence="1">The sequence shown here is derived from an EMBL/GenBank/DDBJ whole genome shotgun (WGS) entry which is preliminary data.</text>
</comment>
<dbReference type="AlphaFoldDB" id="A0A225UEK5"/>
<accession>A0A225UEK5</accession>
<reference evidence="2" key="1">
    <citation type="submission" date="2017-03" db="EMBL/GenBank/DDBJ databases">
        <title>Phytopthora megakarya and P. palmivora, two closely related causual agents of cacao black pod achieved similar genome size and gene model numbers by different mechanisms.</title>
        <authorList>
            <person name="Ali S."/>
            <person name="Shao J."/>
            <person name="Larry D.J."/>
            <person name="Kronmiller B."/>
            <person name="Shen D."/>
            <person name="Strem M.D."/>
            <person name="Melnick R.L."/>
            <person name="Guiltinan M.J."/>
            <person name="Tyler B.M."/>
            <person name="Meinhardt L.W."/>
            <person name="Bailey B.A."/>
        </authorList>
    </citation>
    <scope>NUCLEOTIDE SEQUENCE [LARGE SCALE GENOMIC DNA]</scope>
    <source>
        <strain evidence="2">zdho120</strain>
    </source>
</reference>
<dbReference type="OrthoDB" id="119397at2759"/>
<sequence>MIEAGIDLHNRTINPIRAWYPSPCRFVRLIDDVKNHHREPPPHAACVEPVIPPDYDEFE</sequence>
<proteinExistence type="predicted"/>
<evidence type="ECO:0000313" key="1">
    <source>
        <dbReference type="EMBL" id="OWY91381.1"/>
    </source>
</evidence>
<organism evidence="1 2">
    <name type="scientific">Phytophthora megakarya</name>
    <dbReference type="NCBI Taxonomy" id="4795"/>
    <lineage>
        <taxon>Eukaryota</taxon>
        <taxon>Sar</taxon>
        <taxon>Stramenopiles</taxon>
        <taxon>Oomycota</taxon>
        <taxon>Peronosporomycetes</taxon>
        <taxon>Peronosporales</taxon>
        <taxon>Peronosporaceae</taxon>
        <taxon>Phytophthora</taxon>
    </lineage>
</organism>
<gene>
    <name evidence="1" type="ORF">PHMEG_00040060</name>
</gene>